<comment type="caution">
    <text evidence="6">The sequence shown here is derived from an EMBL/GenBank/DDBJ whole genome shotgun (WGS) entry which is preliminary data.</text>
</comment>
<name>A0ABN0P616_TRESO</name>
<protein>
    <submittedName>
        <fullName evidence="6">Helicase C-terminal domain protein</fullName>
    </submittedName>
</protein>
<evidence type="ECO:0000259" key="5">
    <source>
        <dbReference type="PROSITE" id="PS51193"/>
    </source>
</evidence>
<dbReference type="SUPFAM" id="SSF52540">
    <property type="entry name" value="P-loop containing nucleoside triphosphate hydrolases"/>
    <property type="match status" value="2"/>
</dbReference>
<dbReference type="GO" id="GO:0004386">
    <property type="term" value="F:helicase activity"/>
    <property type="evidence" value="ECO:0007669"/>
    <property type="project" value="UniProtKB-KW"/>
</dbReference>
<evidence type="ECO:0000256" key="3">
    <source>
        <dbReference type="ARBA" id="ARBA00022840"/>
    </source>
</evidence>
<reference evidence="6 7" key="1">
    <citation type="submission" date="2013-08" db="EMBL/GenBank/DDBJ databases">
        <authorList>
            <person name="Durkin A.S."/>
            <person name="Haft D.R."/>
            <person name="McCorrison J."/>
            <person name="Torralba M."/>
            <person name="Gillis M."/>
            <person name="Haft D.H."/>
            <person name="Methe B."/>
            <person name="Sutton G."/>
            <person name="Nelson K.E."/>
        </authorList>
    </citation>
    <scope>NUCLEOTIDE SEQUENCE [LARGE SCALE GENOMIC DNA]</scope>
    <source>
        <strain evidence="6 7">ATCC 35536</strain>
    </source>
</reference>
<dbReference type="InterPro" id="IPR045028">
    <property type="entry name" value="DinG/Rad3-like"/>
</dbReference>
<keyword evidence="1" id="KW-0547">Nucleotide-binding</keyword>
<dbReference type="PANTHER" id="PTHR11472">
    <property type="entry name" value="DNA REPAIR DEAD HELICASE RAD3/XP-D SUBFAMILY MEMBER"/>
    <property type="match status" value="1"/>
</dbReference>
<keyword evidence="3" id="KW-0067">ATP-binding</keyword>
<dbReference type="PROSITE" id="PS01302">
    <property type="entry name" value="UPF0758"/>
    <property type="match status" value="1"/>
</dbReference>
<sequence>MDSRKYFSDSVIDELKRAVEEAGGNEVFFTGDIDSSGIVVSVKVGARGNESEVPINQNDVRECAVLIHNHPSGYLEPSDADMAAASAASERAQGFYIIDNSASRVYVVMEAVKPKSIKKLDIDAVSLYLENGGPLSVLSENYEERPVQIALLRSIARSFNENSLGVFEAGTGVGKSYAYLIPAMLWASSNGERVVISTGTINLQQQLCEKDIPAAERIIGKKCKAVLVKGRQNYVCLRRLSDAGSERELFGDDTETFDAIARWADKSATGSKSDLPFMPGEKIWSRIKSESDACMGPRCPFYTQCFVMKVRKEASSADIVVVNHHLLFADIESRMSGAGWDDQAVLPPYRHVVFDEAHGIENAATSFFSGTANRFALLRQVNLLYRSHKNSEAGYICTLAILSSNEERAADASGIVSRVKSAIADLETAAGDILQDDYTIRLSDATSRDFGPLLSLAASLASSLSSLIALVKELMEGITDEDKAAGAYWEAKLVVRRLEAALLLFNDFTAWDEKRDSVFYLQKKYLPSDALSAKDEDRQYTLFTKTPLDIAPLMNTGVFEPMQSVVCTSATLSIHKNFSWWMRRTGASFADEDRILTGDFPSPFPYKTNLLFSVPSDAPLPENAVDFQRFVVSAVSRLVSAARGRTLVLFTSYDMLKNTFTDAAPFLSKFRLLKQGDDDASRLLDAFREDIGSVLFATDSFWQGVDVPGSSLSQVIIVKLPFSVPNDPVFTARSEAVVKRGGSAFMELSVPEAVIKFRQGFGRLIRRSDDRGCVALLDKRIYEKRYGTIFLGSIPESKRLYKDLDTIVAETERFLTRD</sequence>
<keyword evidence="2" id="KW-0378">Hydrolase</keyword>
<dbReference type="InterPro" id="IPR027417">
    <property type="entry name" value="P-loop_NTPase"/>
</dbReference>
<evidence type="ECO:0000256" key="2">
    <source>
        <dbReference type="ARBA" id="ARBA00022801"/>
    </source>
</evidence>
<dbReference type="Pfam" id="PF13307">
    <property type="entry name" value="Helicase_C_2"/>
    <property type="match status" value="1"/>
</dbReference>
<proteinExistence type="inferred from homology"/>
<dbReference type="InterPro" id="IPR020891">
    <property type="entry name" value="UPF0758_CS"/>
</dbReference>
<dbReference type="EMBL" id="AVQI01000055">
    <property type="protein sequence ID" value="ERK01599.1"/>
    <property type="molecule type" value="Genomic_DNA"/>
</dbReference>
<evidence type="ECO:0000313" key="6">
    <source>
        <dbReference type="EMBL" id="ERK01599.1"/>
    </source>
</evidence>
<keyword evidence="6" id="KW-0347">Helicase</keyword>
<keyword evidence="7" id="KW-1185">Reference proteome</keyword>
<dbReference type="RefSeq" id="WP_021495629.1">
    <property type="nucleotide sequence ID" value="NZ_AVQI01000055.1"/>
</dbReference>
<accession>A0ABN0P616</accession>
<evidence type="ECO:0000313" key="7">
    <source>
        <dbReference type="Proteomes" id="UP000016646"/>
    </source>
</evidence>
<dbReference type="Proteomes" id="UP000016646">
    <property type="component" value="Unassembled WGS sequence"/>
</dbReference>
<gene>
    <name evidence="6" type="ORF">HMPREF0860_1184</name>
</gene>
<feature type="domain" description="Helicase ATP-binding" evidence="5">
    <location>
        <begin position="134"/>
        <end position="419"/>
    </location>
</feature>
<dbReference type="InterPro" id="IPR014013">
    <property type="entry name" value="Helic_SF1/SF2_ATP-bd_DinG/Rad3"/>
</dbReference>
<evidence type="ECO:0000256" key="1">
    <source>
        <dbReference type="ARBA" id="ARBA00022741"/>
    </source>
</evidence>
<dbReference type="SMART" id="SM00491">
    <property type="entry name" value="HELICc2"/>
    <property type="match status" value="1"/>
</dbReference>
<evidence type="ECO:0000256" key="4">
    <source>
        <dbReference type="ARBA" id="ARBA00038058"/>
    </source>
</evidence>
<dbReference type="InterPro" id="IPR006555">
    <property type="entry name" value="ATP-dep_Helicase_C"/>
</dbReference>
<comment type="similarity">
    <text evidence="4">Belongs to the helicase family. DinG subfamily.</text>
</comment>
<dbReference type="Gene3D" id="3.40.50.300">
    <property type="entry name" value="P-loop containing nucleotide triphosphate hydrolases"/>
    <property type="match status" value="2"/>
</dbReference>
<dbReference type="PROSITE" id="PS51193">
    <property type="entry name" value="HELICASE_ATP_BIND_2"/>
    <property type="match status" value="1"/>
</dbReference>
<dbReference type="PANTHER" id="PTHR11472:SF34">
    <property type="entry name" value="REGULATOR OF TELOMERE ELONGATION HELICASE 1"/>
    <property type="match status" value="1"/>
</dbReference>
<organism evidence="6 7">
    <name type="scientific">Treponema socranskii subsp. socranskii VPI DR56BR1116 = ATCC 35536</name>
    <dbReference type="NCBI Taxonomy" id="1125725"/>
    <lineage>
        <taxon>Bacteria</taxon>
        <taxon>Pseudomonadati</taxon>
        <taxon>Spirochaetota</taxon>
        <taxon>Spirochaetia</taxon>
        <taxon>Spirochaetales</taxon>
        <taxon>Treponemataceae</taxon>
        <taxon>Treponema</taxon>
    </lineage>
</organism>